<dbReference type="InterPro" id="IPR024973">
    <property type="entry name" value="ESPR"/>
</dbReference>
<evidence type="ECO:0000313" key="4">
    <source>
        <dbReference type="EMBL" id="MDZ5459648.1"/>
    </source>
</evidence>
<evidence type="ECO:0000259" key="3">
    <source>
        <dbReference type="PROSITE" id="PS50268"/>
    </source>
</evidence>
<dbReference type="Proteomes" id="UP001293718">
    <property type="component" value="Unassembled WGS sequence"/>
</dbReference>
<keyword evidence="1" id="KW-0732">Signal</keyword>
<dbReference type="CDD" id="cd11304">
    <property type="entry name" value="Cadherin_repeat"/>
    <property type="match status" value="1"/>
</dbReference>
<dbReference type="RefSeq" id="WP_322467331.1">
    <property type="nucleotide sequence ID" value="NZ_JAXOJX010000048.1"/>
</dbReference>
<dbReference type="Gene3D" id="2.60.40.60">
    <property type="entry name" value="Cadherins"/>
    <property type="match status" value="1"/>
</dbReference>
<dbReference type="InterPro" id="IPR032812">
    <property type="entry name" value="SbsA_Ig"/>
</dbReference>
<feature type="non-terminal residue" evidence="4">
    <location>
        <position position="2718"/>
    </location>
</feature>
<dbReference type="SUPFAM" id="SSF63829">
    <property type="entry name" value="Calcium-dependent phosphotriesterase"/>
    <property type="match status" value="1"/>
</dbReference>
<name>A0ABU5IL61_9BURK</name>
<evidence type="ECO:0000256" key="1">
    <source>
        <dbReference type="ARBA" id="ARBA00022729"/>
    </source>
</evidence>
<protein>
    <submittedName>
        <fullName evidence="4">DUF4347 domain-containing protein</fullName>
    </submittedName>
</protein>
<evidence type="ECO:0000313" key="5">
    <source>
        <dbReference type="Proteomes" id="UP001293718"/>
    </source>
</evidence>
<dbReference type="EMBL" id="JAXOJX010000048">
    <property type="protein sequence ID" value="MDZ5459648.1"/>
    <property type="molecule type" value="Genomic_DNA"/>
</dbReference>
<dbReference type="Pfam" id="PF19077">
    <property type="entry name" value="Big_13"/>
    <property type="match status" value="3"/>
</dbReference>
<sequence length="2718" mass="275306">MNKIHRTVWNEVTRSFVAVAEVVRGRGKRSGSTQAATPAEMEPVSQPPRRGIARSALRPLALEQRFMFDGAALATALDAAHAQPDAADHAPEATVAAQAAAAARAQAERSADVAAAAPAAPAGRVIVFIDDRIADRTTLADAVVPGAEVVMVDHTRSGIEQMSAALANGGEVQAVHVVSHGSSGQFILGSDVVDAAAVDRFASALRGMGTHLSAHADLLLYGCSTGQSPQGQALIEKIAQLTGADVAASVDANGNDNPTGWSLEASTGSIEARLPFDAARLQQWEGSLDSRMINLQTSAVASATDGQNNTYLMGGLKASTFDFGGTSLTFGESAGVWVAKYDYTGALAWVRQWNSLKAYNTYGDYGRGLAVDSQGNVYVSMSVMGSGAGGTSNNGYNTLDVDPGAGVTSITTTSFNSAAVLVKLDSSGLFQWERHTGVSGDGGRVTVDASDNVYYVANFRDSASIGGVTLTSGGTGTHHSVIKFNSAGAVQWTKTAYAGNDVNGLNDISVNAAGEVFLAGYNGSSLTIDGVNYTTNWYSSEYDGLLWKLNADGTTAYVRKISGSANERYLDQVPLSDGSVIVSGAYSAGTDLDPTAATVTPSNAGGADYFVAKLNSSGAVVWSLTGGGSAGDSAKRMFVDSDGSILVTGTFNGTATIGGQSFTSAGNNDAFVMKVNTSGQVQWVKTIGGAYLDDIIEIAPLSGGKYKVTAVIRGTVDVDPGPGVLNASSASSTLAGVAVVTWDSDGALASTPAPSGSNAVPTLTTVGPVTGGAEDTVKAITFAGLQALANEADSDGSVTGFVVKAVSSGTLRIGNSDVSATAWNASTNATIDATHQAYWTPAGNANGTLDAFTVVALDDQAAQSASPVSVKVVVAAVNDAPVNAAVPVVTGTHRVGQQLTAGSGTWSDADGDSLSYSYQWYRSSDAAGSGEVAIAGATALNYALTASDAHKFVRVVVTANDSHGSSDQTAASVRTEVDVALTNPENAVEMTGTTNVTLTNGTVDLLHFAPDFYNGGGYWQPSNLSISGVPVISGFNANEDFIDLRSLDYYALAGATFDTDFADSQNAPVVGSDYYYTTYTNWGSLYNKQFSISGNTLGANGATKGFLVGYTDQNNWMPVYAFFKDITGTLTINNFLLPTLTPSNTAPVFDGSTTSLSVESNSSAVSVKSLLGVRDSDASQTLTWTQSSAPGHGTLSFSGATASSGAGTLSPGGTITYTPAAGYVGADTFTVQVSDGTATVTRTISVNVIDSIAPSIASITRQTANSNGVTSADTLTWRVAFSEQVGGVDGSDFTLSGATGVSLSVSAVDGKTYDVTASGGNLSSYSGSVSLAFAGTQNIKDGANNAFVATTPTGINQSSYTLDNTAPAISSVARQTANTDGITNADQLTYRVTFSEAVDASSVTAGAFSLNGTTAAVTSVVAAGGNAYDVTVSGGDLAGLDGDVTLVFSSSIKDLSGNALDTAFSGDGKVYHVDNTVGMPSGLALASAADDTGTSDHDGVTANTKPTIKGVADAYSTVTLNIDGTDVGTTSADALGVWSFTLSSTLVPGVHTAKAKAADTAGNTSSYSAAYSFTLDTAAPVLIAATPADNADAVAGGANIVLSFDESVFAGSGSIVITNPDDPVDTRTISIADASQVTIAGSTVTINPAADLKGATHYHVRIDATALVDAAGNAYLGISSATELDFTTVNTKPVSSDDRVTLTGSSPLLLGLGDFGNFSDAEGAALAGVKIVNLPQPVSAGSLQYDDGGTWTAVKAAQEISAADIAAGKLRYVPTAGGGMSTLQFQVSDGTDYSTAVYTLTAGPGNAASINSAVKTSQVFQVSTESGLSISGLTASGVPTGLPKGFSMPLGQVGFTVGGLVHAGDTAQISVAVDDTSKMTTFYKKNLVTNKWEAVPGQVVTKANGQTVFSFSLTDGGVYDADRTANGVIVDPGLLVADLSAPLVAENTTYVTNLLQALDLSSLHGQVSFALAGTGPDDARFTLDAATGVLRFAQAPDYEAPTDGGDGAGNNTYVVRVTATGSAGGSVVQELVVTVVNDNGAQTGGPQLVQGDDTEVQSGQSYYLDADPDGDGTGYTFFDDEFASFSNGFVLVQQIEGSRDGNFAFDEYGSDALGILVGMDLASADRFIAAGETVFYCGRAIGTVDGILDGQDGRDLRINLYDHEIDPATGEAVDPLQPIRGYHLSQTGVLGLLQYTLPTVVDGEHAFSVTLNDGTKNYEAVVAGVHGTDVAAPVISGISQDSGSSDQDGITRNTTLALHGTALANSSVTLYLDGVAMGSTTSDAAGQWAWDYNGTALAQGSYLFTARVEDASISTVSRASHAYSVTVDTSSPTTTVASATLSADTGADNTDFITSTSAQTISGTLSTALAEGEKVYVSLDDGDHWTEATAVEGQDTWTLAGVVLAGSGTLKVKVTDIAGNDGPVASQAYKLDTTLPTVTDAHVAIAGGTGTSGAYKIGDTVTATWNNGAAGDANADISGVTFDFSAFGGGTAVTATNSGGVWTATYTLVAGSIDATMRNVSVTVTDDAGNTTTRADTTNATVDNIAPTVTDANVGISGATGTGGAYKVGDTVTATWTNTGGDNNADTISGVTFDFSAFGGGSAVAATNVNGVWTASYTLVAGGIDLTNRNVSATVTDNAGNTTTAADTSNATVDNVAPTVTDANVSISGASGTGGAYKIGDTVTATWTNASGDANADTISGVTFDFSAFGGGTAVAAT</sequence>
<dbReference type="Gene3D" id="2.60.40.2700">
    <property type="match status" value="1"/>
</dbReference>
<dbReference type="PANTHER" id="PTHR42754">
    <property type="entry name" value="ENDOGLUCANASE"/>
    <property type="match status" value="1"/>
</dbReference>
<dbReference type="Gene3D" id="2.60.40.3440">
    <property type="match status" value="1"/>
</dbReference>
<dbReference type="Pfam" id="PF13018">
    <property type="entry name" value="ESPR"/>
    <property type="match status" value="1"/>
</dbReference>
<dbReference type="InterPro" id="IPR002126">
    <property type="entry name" value="Cadherin-like_dom"/>
</dbReference>
<dbReference type="Gene3D" id="2.60.40.10">
    <property type="entry name" value="Immunoglobulins"/>
    <property type="match status" value="3"/>
</dbReference>
<accession>A0ABU5IL61</accession>
<evidence type="ECO:0000256" key="2">
    <source>
        <dbReference type="SAM" id="MobiDB-lite"/>
    </source>
</evidence>
<dbReference type="Pfam" id="PF14252">
    <property type="entry name" value="DUF4347"/>
    <property type="match status" value="1"/>
</dbReference>
<dbReference type="Pfam" id="PF17963">
    <property type="entry name" value="Big_9"/>
    <property type="match status" value="1"/>
</dbReference>
<feature type="domain" description="Cadherin" evidence="3">
    <location>
        <begin position="1944"/>
        <end position="2048"/>
    </location>
</feature>
<gene>
    <name evidence="4" type="ORF">SM757_24015</name>
</gene>
<dbReference type="InterPro" id="IPR014755">
    <property type="entry name" value="Cu-Rt/internalin_Ig-like"/>
</dbReference>
<feature type="region of interest" description="Disordered" evidence="2">
    <location>
        <begin position="27"/>
        <end position="49"/>
    </location>
</feature>
<dbReference type="Gene3D" id="2.60.40.1220">
    <property type="match status" value="2"/>
</dbReference>
<dbReference type="InterPro" id="IPR044016">
    <property type="entry name" value="Big_13"/>
</dbReference>
<dbReference type="Pfam" id="PF13205">
    <property type="entry name" value="Big_5"/>
    <property type="match status" value="1"/>
</dbReference>
<organism evidence="4 5">
    <name type="scientific">Azohydromonas lata</name>
    <dbReference type="NCBI Taxonomy" id="45677"/>
    <lineage>
        <taxon>Bacteria</taxon>
        <taxon>Pseudomonadati</taxon>
        <taxon>Pseudomonadota</taxon>
        <taxon>Betaproteobacteria</taxon>
        <taxon>Burkholderiales</taxon>
        <taxon>Sphaerotilaceae</taxon>
        <taxon>Azohydromonas</taxon>
    </lineage>
</organism>
<dbReference type="InterPro" id="IPR013783">
    <property type="entry name" value="Ig-like_fold"/>
</dbReference>
<keyword evidence="5" id="KW-1185">Reference proteome</keyword>
<dbReference type="PANTHER" id="PTHR42754:SF1">
    <property type="entry name" value="LIPOPROTEIN"/>
    <property type="match status" value="1"/>
</dbReference>
<reference evidence="4 5" key="1">
    <citation type="submission" date="2023-11" db="EMBL/GenBank/DDBJ databases">
        <title>Draft genome of Azohydromonas lata strain H1 (DSM1123), a polyhydroxyalkanoate producer.</title>
        <authorList>
            <person name="Traversa D."/>
            <person name="D'Addabbo P."/>
            <person name="Pazzani C."/>
            <person name="Manzari C."/>
            <person name="Chiara M."/>
            <person name="Scrascia M."/>
        </authorList>
    </citation>
    <scope>NUCLEOTIDE SEQUENCE [LARGE SCALE GENOMIC DNA]</scope>
    <source>
        <strain evidence="4 5">H1</strain>
    </source>
</reference>
<dbReference type="InterPro" id="IPR025592">
    <property type="entry name" value="DUF4347"/>
</dbReference>
<comment type="caution">
    <text evidence="4">The sequence shown here is derived from an EMBL/GenBank/DDBJ whole genome shotgun (WGS) entry which is preliminary data.</text>
</comment>
<proteinExistence type="predicted"/>
<dbReference type="PROSITE" id="PS50268">
    <property type="entry name" value="CADHERIN_2"/>
    <property type="match status" value="1"/>
</dbReference>
<dbReference type="InterPro" id="IPR053784">
    <property type="entry name" value="Choice_anch_U_dom"/>
</dbReference>
<dbReference type="NCBIfam" id="NF041766">
    <property type="entry name" value="choice_anch_U"/>
    <property type="match status" value="1"/>
</dbReference>